<name>A0A4U9UCL7_9SPHI</name>
<gene>
    <name evidence="2" type="ORF">NCTC11429_00483</name>
</gene>
<dbReference type="Proteomes" id="UP000308196">
    <property type="component" value="Chromosome"/>
</dbReference>
<reference evidence="2 3" key="1">
    <citation type="submission" date="2019-05" db="EMBL/GenBank/DDBJ databases">
        <authorList>
            <consortium name="Pathogen Informatics"/>
        </authorList>
    </citation>
    <scope>NUCLEOTIDE SEQUENCE [LARGE SCALE GENOMIC DNA]</scope>
    <source>
        <strain evidence="2 3">NCTC11429</strain>
    </source>
</reference>
<proteinExistence type="predicted"/>
<dbReference type="GO" id="GO:0016779">
    <property type="term" value="F:nucleotidyltransferase activity"/>
    <property type="evidence" value="ECO:0007669"/>
    <property type="project" value="InterPro"/>
</dbReference>
<evidence type="ECO:0000313" key="3">
    <source>
        <dbReference type="Proteomes" id="UP000308196"/>
    </source>
</evidence>
<dbReference type="SUPFAM" id="SSF81301">
    <property type="entry name" value="Nucleotidyltransferase"/>
    <property type="match status" value="1"/>
</dbReference>
<sequence>MTLLQAINRFIDNISVTDRQESSIRTSLDNINYYLKNKDNSLHVKRTFTNGSYERDTIIRPLNDIDIFAVLDIEKWKDDFGLLPTPQDVLTAIKDYLNDVPDYKGKVKQDRPCVTVKLSDKHFDILPCFELYGEGYQIPNHDLSGWTYSYPEKLQTDLDNIHKERGYKVKSIIKAIKYWNRDLDKLIPSYHIEEAAIDIFSFYGFKSFQEGIELWFEHAGTYLVSAKFKSYRQYEKAIEKVNNVVTKLEKAAEKCGEGEETEALLIWKDIFGKDFPTIDPEEAKNFSKAISEGTLKVAGTGLLSTVSGYSITASRGYHGGLSKE</sequence>
<dbReference type="KEGG" id="stha:NCTC11429_00483"/>
<organism evidence="2 3">
    <name type="scientific">Sphingobacterium thalpophilum</name>
    <dbReference type="NCBI Taxonomy" id="259"/>
    <lineage>
        <taxon>Bacteria</taxon>
        <taxon>Pseudomonadati</taxon>
        <taxon>Bacteroidota</taxon>
        <taxon>Sphingobacteriia</taxon>
        <taxon>Sphingobacteriales</taxon>
        <taxon>Sphingobacteriaceae</taxon>
        <taxon>Sphingobacterium</taxon>
    </lineage>
</organism>
<accession>A0A4U9UCL7</accession>
<keyword evidence="1" id="KW-0051">Antiviral defense</keyword>
<dbReference type="RefSeq" id="WP_138096661.1">
    <property type="nucleotide sequence ID" value="NZ_LR590484.1"/>
</dbReference>
<dbReference type="InterPro" id="IPR006116">
    <property type="entry name" value="NT_2-5OAS_ClassI-CCAase"/>
</dbReference>
<dbReference type="EMBL" id="LR590484">
    <property type="protein sequence ID" value="VTR29699.1"/>
    <property type="molecule type" value="Genomic_DNA"/>
</dbReference>
<evidence type="ECO:0000313" key="2">
    <source>
        <dbReference type="EMBL" id="VTR29699.1"/>
    </source>
</evidence>
<dbReference type="STRING" id="1123265.GCA_000686625_03125"/>
<dbReference type="GeneID" id="78461295"/>
<dbReference type="CDD" id="cd05400">
    <property type="entry name" value="NT_2-5OAS_ClassI-CCAase"/>
    <property type="match status" value="1"/>
</dbReference>
<dbReference type="GO" id="GO:0051607">
    <property type="term" value="P:defense response to virus"/>
    <property type="evidence" value="ECO:0007669"/>
    <property type="project" value="UniProtKB-KW"/>
</dbReference>
<dbReference type="AlphaFoldDB" id="A0A4U9UCL7"/>
<dbReference type="Pfam" id="PF18144">
    <property type="entry name" value="SMODS"/>
    <property type="match status" value="1"/>
</dbReference>
<evidence type="ECO:0000256" key="1">
    <source>
        <dbReference type="ARBA" id="ARBA00023118"/>
    </source>
</evidence>
<dbReference type="InterPro" id="IPR043519">
    <property type="entry name" value="NT_sf"/>
</dbReference>
<dbReference type="Gene3D" id="3.30.460.10">
    <property type="entry name" value="Beta Polymerase, domain 2"/>
    <property type="match status" value="1"/>
</dbReference>
<protein>
    <submittedName>
        <fullName evidence="2">tRNA CCA-pyrophosphorylase</fullName>
    </submittedName>
</protein>